<protein>
    <submittedName>
        <fullName evidence="5">Predicted phosphoesterase</fullName>
    </submittedName>
</protein>
<dbReference type="PANTHER" id="PTHR31302:SF31">
    <property type="entry name" value="PHOSPHODIESTERASE YAEI"/>
    <property type="match status" value="1"/>
</dbReference>
<name>A0A1T4JM25_9FIRM</name>
<dbReference type="SUPFAM" id="SSF56300">
    <property type="entry name" value="Metallo-dependent phosphatases"/>
    <property type="match status" value="1"/>
</dbReference>
<keyword evidence="3" id="KW-0812">Transmembrane</keyword>
<evidence type="ECO:0000313" key="6">
    <source>
        <dbReference type="Proteomes" id="UP000190625"/>
    </source>
</evidence>
<sequence>MKNELVIIIFIAILGAVVAVNLMSGTIYRLSAFEIRLSAQISGNNFTEINFPPVGKLIADTHTFPLNLELTVLNINPDRLRRVVNNIEDKEEFISSIRLRGRDILQFFILRVVFLAFTGGAFGVFILGNRHWKELFIGGLVGILLLVILFAGTYYTYDFDRFDDPNYKGMLAAAPWMIGLIEEGLNNIDQIGKEMEKIATNVSNLFAEVEALRPLGEISGQIKVLHVSDIHNNPVALDFIEKAVKSFNVDLIIDSGDISDYGTPIEAKLVERIDNLSIPYIFVPGNHDSPTIIQKMKNFDNVILLNANTINVKGVIITGIADPASTTKNIKPPQTEMIKEYQAGLKKLIGQLVNPPQIVVTHNFLIASNIVGKVPVILHGHDHDFKIRQEKGTTIIDAGTSGAAGIRGLQSEKGIPYTVNLLHFSDKGKVKLKAVDIIKIYSRESSFILERRGIDNQQQKIISN</sequence>
<dbReference type="RefSeq" id="WP_078808716.1">
    <property type="nucleotide sequence ID" value="NZ_FUWM01000003.1"/>
</dbReference>
<dbReference type="GO" id="GO:0008758">
    <property type="term" value="F:UDP-2,3-diacylglucosamine hydrolase activity"/>
    <property type="evidence" value="ECO:0007669"/>
    <property type="project" value="TreeGrafter"/>
</dbReference>
<dbReference type="GO" id="GO:0016020">
    <property type="term" value="C:membrane"/>
    <property type="evidence" value="ECO:0007669"/>
    <property type="project" value="GOC"/>
</dbReference>
<dbReference type="Gene3D" id="3.60.21.10">
    <property type="match status" value="1"/>
</dbReference>
<dbReference type="Proteomes" id="UP000190625">
    <property type="component" value="Unassembled WGS sequence"/>
</dbReference>
<feature type="transmembrane region" description="Helical" evidence="3">
    <location>
        <begin position="108"/>
        <end position="129"/>
    </location>
</feature>
<dbReference type="EMBL" id="FUWM01000003">
    <property type="protein sequence ID" value="SJZ31239.1"/>
    <property type="molecule type" value="Genomic_DNA"/>
</dbReference>
<dbReference type="OrthoDB" id="5464520at2"/>
<keyword evidence="6" id="KW-1185">Reference proteome</keyword>
<dbReference type="AlphaFoldDB" id="A0A1T4JM25"/>
<evidence type="ECO:0000256" key="2">
    <source>
        <dbReference type="ARBA" id="ARBA00022801"/>
    </source>
</evidence>
<dbReference type="InterPro" id="IPR004843">
    <property type="entry name" value="Calcineurin-like_PHP"/>
</dbReference>
<organism evidence="5 6">
    <name type="scientific">Selenihalanaerobacter shriftii</name>
    <dbReference type="NCBI Taxonomy" id="142842"/>
    <lineage>
        <taxon>Bacteria</taxon>
        <taxon>Bacillati</taxon>
        <taxon>Bacillota</taxon>
        <taxon>Clostridia</taxon>
        <taxon>Halanaerobiales</taxon>
        <taxon>Halobacteroidaceae</taxon>
        <taxon>Selenihalanaerobacter</taxon>
    </lineage>
</organism>
<dbReference type="GO" id="GO:0046872">
    <property type="term" value="F:metal ion binding"/>
    <property type="evidence" value="ECO:0007669"/>
    <property type="project" value="UniProtKB-KW"/>
</dbReference>
<dbReference type="CDD" id="cd00838">
    <property type="entry name" value="MPP_superfamily"/>
    <property type="match status" value="1"/>
</dbReference>
<dbReference type="InterPro" id="IPR029052">
    <property type="entry name" value="Metallo-depent_PP-like"/>
</dbReference>
<feature type="domain" description="Calcineurin-like phosphoesterase" evidence="4">
    <location>
        <begin position="222"/>
        <end position="384"/>
    </location>
</feature>
<dbReference type="GO" id="GO:0009245">
    <property type="term" value="P:lipid A biosynthetic process"/>
    <property type="evidence" value="ECO:0007669"/>
    <property type="project" value="TreeGrafter"/>
</dbReference>
<accession>A0A1T4JM25</accession>
<dbReference type="Pfam" id="PF00149">
    <property type="entry name" value="Metallophos"/>
    <property type="match status" value="1"/>
</dbReference>
<gene>
    <name evidence="5" type="ORF">SAMN02745118_00186</name>
</gene>
<keyword evidence="3" id="KW-0472">Membrane</keyword>
<evidence type="ECO:0000256" key="1">
    <source>
        <dbReference type="ARBA" id="ARBA00022723"/>
    </source>
</evidence>
<feature type="transmembrane region" description="Helical" evidence="3">
    <location>
        <begin position="6"/>
        <end position="28"/>
    </location>
</feature>
<dbReference type="InterPro" id="IPR051158">
    <property type="entry name" value="Metallophosphoesterase_sf"/>
</dbReference>
<feature type="transmembrane region" description="Helical" evidence="3">
    <location>
        <begin position="135"/>
        <end position="157"/>
    </location>
</feature>
<keyword evidence="1" id="KW-0479">Metal-binding</keyword>
<dbReference type="STRING" id="142842.SAMN02745118_00186"/>
<evidence type="ECO:0000256" key="3">
    <source>
        <dbReference type="SAM" id="Phobius"/>
    </source>
</evidence>
<reference evidence="6" key="1">
    <citation type="submission" date="2017-02" db="EMBL/GenBank/DDBJ databases">
        <authorList>
            <person name="Varghese N."/>
            <person name="Submissions S."/>
        </authorList>
    </citation>
    <scope>NUCLEOTIDE SEQUENCE [LARGE SCALE GENOMIC DNA]</scope>
    <source>
        <strain evidence="6">ATCC BAA-73</strain>
    </source>
</reference>
<keyword evidence="2" id="KW-0378">Hydrolase</keyword>
<keyword evidence="3" id="KW-1133">Transmembrane helix</keyword>
<proteinExistence type="predicted"/>
<evidence type="ECO:0000259" key="4">
    <source>
        <dbReference type="Pfam" id="PF00149"/>
    </source>
</evidence>
<dbReference type="PANTHER" id="PTHR31302">
    <property type="entry name" value="TRANSMEMBRANE PROTEIN WITH METALLOPHOSPHOESTERASE DOMAIN-RELATED"/>
    <property type="match status" value="1"/>
</dbReference>
<evidence type="ECO:0000313" key="5">
    <source>
        <dbReference type="EMBL" id="SJZ31239.1"/>
    </source>
</evidence>